<evidence type="ECO:0000256" key="1">
    <source>
        <dbReference type="ARBA" id="ARBA00000085"/>
    </source>
</evidence>
<dbReference type="InterPro" id="IPR050736">
    <property type="entry name" value="Sensor_HK_Regulatory"/>
</dbReference>
<dbReference type="EMBL" id="FOLD01000028">
    <property type="protein sequence ID" value="SFD55095.1"/>
    <property type="molecule type" value="Genomic_DNA"/>
</dbReference>
<dbReference type="CDD" id="cd12915">
    <property type="entry name" value="PDC2_DGC_like"/>
    <property type="match status" value="1"/>
</dbReference>
<dbReference type="FunFam" id="1.10.287.130:FF:000001">
    <property type="entry name" value="Two-component sensor histidine kinase"/>
    <property type="match status" value="1"/>
</dbReference>
<dbReference type="CDD" id="cd12914">
    <property type="entry name" value="PDC1_DGC_like"/>
    <property type="match status" value="1"/>
</dbReference>
<dbReference type="SUPFAM" id="SSF55874">
    <property type="entry name" value="ATPase domain of HSP90 chaperone/DNA topoisomerase II/histidine kinase"/>
    <property type="match status" value="1"/>
</dbReference>
<dbReference type="CDD" id="cd16922">
    <property type="entry name" value="HATPase_EvgS-ArcB-TorS-like"/>
    <property type="match status" value="1"/>
</dbReference>
<dbReference type="STRING" id="1164594.SAMN05216204_12837"/>
<dbReference type="Pfam" id="PF00512">
    <property type="entry name" value="HisKA"/>
    <property type="match status" value="1"/>
</dbReference>
<dbReference type="PANTHER" id="PTHR43711:SF26">
    <property type="entry name" value="SENSOR HISTIDINE KINASE RCSC"/>
    <property type="match status" value="1"/>
</dbReference>
<reference evidence="14" key="1">
    <citation type="submission" date="2016-10" db="EMBL/GenBank/DDBJ databases">
        <authorList>
            <person name="Varghese N."/>
            <person name="Submissions S."/>
        </authorList>
    </citation>
    <scope>NUCLEOTIDE SEQUENCE [LARGE SCALE GENOMIC DNA]</scope>
    <source>
        <strain evidence="14">CGMCC 1.12041</strain>
    </source>
</reference>
<organism evidence="13 14">
    <name type="scientific">Massilia yuzhufengensis</name>
    <dbReference type="NCBI Taxonomy" id="1164594"/>
    <lineage>
        <taxon>Bacteria</taxon>
        <taxon>Pseudomonadati</taxon>
        <taxon>Pseudomonadota</taxon>
        <taxon>Betaproteobacteria</taxon>
        <taxon>Burkholderiales</taxon>
        <taxon>Oxalobacteraceae</taxon>
        <taxon>Telluria group</taxon>
        <taxon>Massilia</taxon>
    </lineage>
</organism>
<dbReference type="PROSITE" id="PS50109">
    <property type="entry name" value="HIS_KIN"/>
    <property type="match status" value="1"/>
</dbReference>
<dbReference type="SMART" id="SM00387">
    <property type="entry name" value="HATPase_c"/>
    <property type="match status" value="1"/>
</dbReference>
<evidence type="ECO:0000256" key="9">
    <source>
        <dbReference type="ARBA" id="ARBA00058004"/>
    </source>
</evidence>
<protein>
    <recommendedName>
        <fullName evidence="10">Virulence sensor protein BvgS</fullName>
        <ecNumber evidence="2">2.7.13.3</ecNumber>
    </recommendedName>
</protein>
<dbReference type="SUPFAM" id="SSF47384">
    <property type="entry name" value="Homodimeric domain of signal transducing histidine kinase"/>
    <property type="match status" value="1"/>
</dbReference>
<dbReference type="EC" id="2.7.13.3" evidence="2"/>
<evidence type="ECO:0000256" key="3">
    <source>
        <dbReference type="ARBA" id="ARBA00022553"/>
    </source>
</evidence>
<keyword evidence="4" id="KW-0808">Transferase</keyword>
<evidence type="ECO:0000256" key="8">
    <source>
        <dbReference type="ARBA" id="ARBA00023026"/>
    </source>
</evidence>
<dbReference type="AlphaFoldDB" id="A0A1I1T934"/>
<evidence type="ECO:0000256" key="2">
    <source>
        <dbReference type="ARBA" id="ARBA00012438"/>
    </source>
</evidence>
<dbReference type="Gene3D" id="1.10.287.130">
    <property type="match status" value="1"/>
</dbReference>
<gene>
    <name evidence="13" type="ORF">SAMN05216204_12837</name>
</gene>
<dbReference type="OrthoDB" id="567977at2"/>
<dbReference type="FunFam" id="3.30.565.10:FF:000010">
    <property type="entry name" value="Sensor histidine kinase RcsC"/>
    <property type="match status" value="1"/>
</dbReference>
<dbReference type="Gene3D" id="3.30.565.10">
    <property type="entry name" value="Histidine kinase-like ATPase, C-terminal domain"/>
    <property type="match status" value="1"/>
</dbReference>
<keyword evidence="8" id="KW-0843">Virulence</keyword>
<dbReference type="InterPro" id="IPR003594">
    <property type="entry name" value="HATPase_dom"/>
</dbReference>
<dbReference type="InterPro" id="IPR003661">
    <property type="entry name" value="HisK_dim/P_dom"/>
</dbReference>
<evidence type="ECO:0000256" key="4">
    <source>
        <dbReference type="ARBA" id="ARBA00022679"/>
    </source>
</evidence>
<dbReference type="Proteomes" id="UP000198639">
    <property type="component" value="Unassembled WGS sequence"/>
</dbReference>
<dbReference type="PRINTS" id="PR00344">
    <property type="entry name" value="BCTRLSENSOR"/>
</dbReference>
<keyword evidence="3" id="KW-0597">Phosphoprotein</keyword>
<dbReference type="RefSeq" id="WP_091876243.1">
    <property type="nucleotide sequence ID" value="NZ_FOLD01000028.1"/>
</dbReference>
<feature type="domain" description="Histidine kinase" evidence="12">
    <location>
        <begin position="335"/>
        <end position="551"/>
    </location>
</feature>
<dbReference type="GO" id="GO:0000155">
    <property type="term" value="F:phosphorelay sensor kinase activity"/>
    <property type="evidence" value="ECO:0007669"/>
    <property type="project" value="InterPro"/>
</dbReference>
<evidence type="ECO:0000256" key="6">
    <source>
        <dbReference type="ARBA" id="ARBA00022777"/>
    </source>
</evidence>
<dbReference type="SMART" id="SM00388">
    <property type="entry name" value="HisKA"/>
    <property type="match status" value="1"/>
</dbReference>
<dbReference type="Pfam" id="PF22588">
    <property type="entry name" value="dCache_1_like"/>
    <property type="match status" value="1"/>
</dbReference>
<keyword evidence="11" id="KW-0812">Transmembrane</keyword>
<evidence type="ECO:0000256" key="11">
    <source>
        <dbReference type="SAM" id="Phobius"/>
    </source>
</evidence>
<keyword evidence="5" id="KW-0732">Signal</keyword>
<dbReference type="InterPro" id="IPR004358">
    <property type="entry name" value="Sig_transdc_His_kin-like_C"/>
</dbReference>
<dbReference type="InterPro" id="IPR005467">
    <property type="entry name" value="His_kinase_dom"/>
</dbReference>
<sequence>MQIPYPLLVRIRTAPLVIALCCFSAVWIADVWYSLARQDQEAHQRALRDAGRDAGNFARMIEEHTVRTIRAGDQALQFIRHEYIEHGARLDLSSLLDKGVIPGDIVNLYSVVGPDGQLVLASKPSPPLSLADRAHIRSHLEQPGLGLIISKPVLGRITHQWSLQLTRRIDLADGSLGGVAAVSLDPFYFTRLYESAQISPNSVVTLVGTDGIVRARRSTDASTLGQDVSASAQFRQIGGRRNGLVTVRSNIDGRKRLAAFRRLDAYPLIVVVGIDLSDLDDHLLALRSQQILHASLSTVGIVVFSAVLLLLARRLLLSRAQAVKANAAKTQFLSNMSHELRTPLNGILGYAELLSMDARDAEHREYAEVIRSSGLHLLSLVDQLLQLNRLEAGTELPQLASEDLRALVEQVVSGHHGAARARGLALLCRIGEDVPQRWVCDREKLRQVLDHLLHNAIRFTDAGQVELALEAAEDRLVFTVADTGPGIPASAQERVFDRFFQVDSSDTRSSDGAGLGLTLVRELLALMGGEVEIKSAPGIGTTVVFTLPRTPGDGMHGRAARSSEETA</sequence>
<keyword evidence="11" id="KW-1133">Transmembrane helix</keyword>
<dbReference type="InterPro" id="IPR054327">
    <property type="entry name" value="His-kinase-like_sensor"/>
</dbReference>
<evidence type="ECO:0000256" key="5">
    <source>
        <dbReference type="ARBA" id="ARBA00022729"/>
    </source>
</evidence>
<evidence type="ECO:0000256" key="7">
    <source>
        <dbReference type="ARBA" id="ARBA00023012"/>
    </source>
</evidence>
<dbReference type="InterPro" id="IPR036890">
    <property type="entry name" value="HATPase_C_sf"/>
</dbReference>
<name>A0A1I1T934_9BURK</name>
<proteinExistence type="predicted"/>
<comment type="function">
    <text evidence="9">Member of the two-component regulatory system BvgS/BvgA. Phosphorylates BvgA via a four-step phosphorelay in response to environmental signals.</text>
</comment>
<comment type="catalytic activity">
    <reaction evidence="1">
        <text>ATP + protein L-histidine = ADP + protein N-phospho-L-histidine.</text>
        <dbReference type="EC" id="2.7.13.3"/>
    </reaction>
</comment>
<dbReference type="InterPro" id="IPR036097">
    <property type="entry name" value="HisK_dim/P_sf"/>
</dbReference>
<feature type="transmembrane region" description="Helical" evidence="11">
    <location>
        <begin position="14"/>
        <end position="35"/>
    </location>
</feature>
<evidence type="ECO:0000313" key="14">
    <source>
        <dbReference type="Proteomes" id="UP000198639"/>
    </source>
</evidence>
<evidence type="ECO:0000256" key="10">
    <source>
        <dbReference type="ARBA" id="ARBA00070152"/>
    </source>
</evidence>
<keyword evidence="7" id="KW-0902">Two-component regulatory system</keyword>
<accession>A0A1I1T934</accession>
<dbReference type="Pfam" id="PF02518">
    <property type="entry name" value="HATPase_c"/>
    <property type="match status" value="1"/>
</dbReference>
<dbReference type="Gene3D" id="3.30.450.20">
    <property type="entry name" value="PAS domain"/>
    <property type="match status" value="2"/>
</dbReference>
<feature type="transmembrane region" description="Helical" evidence="11">
    <location>
        <begin position="291"/>
        <end position="312"/>
    </location>
</feature>
<keyword evidence="11" id="KW-0472">Membrane</keyword>
<dbReference type="CDD" id="cd00082">
    <property type="entry name" value="HisKA"/>
    <property type="match status" value="1"/>
</dbReference>
<evidence type="ECO:0000313" key="13">
    <source>
        <dbReference type="EMBL" id="SFD55095.1"/>
    </source>
</evidence>
<evidence type="ECO:0000259" key="12">
    <source>
        <dbReference type="PROSITE" id="PS50109"/>
    </source>
</evidence>
<keyword evidence="6 13" id="KW-0418">Kinase</keyword>
<dbReference type="PANTHER" id="PTHR43711">
    <property type="entry name" value="TWO-COMPONENT HISTIDINE KINASE"/>
    <property type="match status" value="1"/>
</dbReference>
<keyword evidence="14" id="KW-1185">Reference proteome</keyword>